<proteinExistence type="predicted"/>
<dbReference type="AlphaFoldDB" id="A0A5B7DP85"/>
<dbReference type="Gene3D" id="1.10.10.60">
    <property type="entry name" value="Homeodomain-like"/>
    <property type="match status" value="1"/>
</dbReference>
<accession>A0A5B7DP85</accession>
<name>A0A5B7DP85_PORTR</name>
<feature type="region of interest" description="Disordered" evidence="4">
    <location>
        <begin position="142"/>
        <end position="184"/>
    </location>
</feature>
<evidence type="ECO:0000259" key="5">
    <source>
        <dbReference type="PROSITE" id="PS50071"/>
    </source>
</evidence>
<sequence length="249" mass="27895">MYARREALKQEQDISDGTTRREWERRSDGAPFHLPLTAASGPRMPGPPRCQVSQVVEPLVVPDPINVYLLARGQVCRCLPWATCQHHHPYLWLWPHLLPPSSPFRLHLPSPAQHASGLASWRPGFAMDNLLVPRDGWPAHLPSLAPHAAPPATDTDAGGTSVPQTSSSKRRRDSSGKRTRRHRTIFTEEQLQELELTFQITHYPDVLLREQLALKVDLMEERVERRLSERCRPSKSSNGRGGGGRGDGG</sequence>
<dbReference type="PROSITE" id="PS50071">
    <property type="entry name" value="HOMEOBOX_2"/>
    <property type="match status" value="1"/>
</dbReference>
<dbReference type="Pfam" id="PF00046">
    <property type="entry name" value="Homeodomain"/>
    <property type="match status" value="1"/>
</dbReference>
<evidence type="ECO:0000256" key="2">
    <source>
        <dbReference type="PROSITE-ProRule" id="PRU00108"/>
    </source>
</evidence>
<comment type="caution">
    <text evidence="6">The sequence shown here is derived from an EMBL/GenBank/DDBJ whole genome shotgun (WGS) entry which is preliminary data.</text>
</comment>
<evidence type="ECO:0000313" key="6">
    <source>
        <dbReference type="EMBL" id="MPC22736.1"/>
    </source>
</evidence>
<evidence type="ECO:0000313" key="7">
    <source>
        <dbReference type="Proteomes" id="UP000324222"/>
    </source>
</evidence>
<evidence type="ECO:0000256" key="3">
    <source>
        <dbReference type="RuleBase" id="RU000682"/>
    </source>
</evidence>
<dbReference type="PANTHER" id="PTHR24329:SF516">
    <property type="entry name" value="HOMEOBOX PROTEIN GOOSECOID"/>
    <property type="match status" value="1"/>
</dbReference>
<gene>
    <name evidence="6" type="primary">Gsc</name>
    <name evidence="6" type="ORF">E2C01_015757</name>
</gene>
<protein>
    <submittedName>
        <fullName evidence="6">Homeobox protein goosecoid</fullName>
    </submittedName>
</protein>
<dbReference type="PANTHER" id="PTHR24329">
    <property type="entry name" value="HOMEOBOX PROTEIN ARISTALESS"/>
    <property type="match status" value="1"/>
</dbReference>
<dbReference type="SUPFAM" id="SSF46689">
    <property type="entry name" value="Homeodomain-like"/>
    <property type="match status" value="1"/>
</dbReference>
<dbReference type="GO" id="GO:0000981">
    <property type="term" value="F:DNA-binding transcription factor activity, RNA polymerase II-specific"/>
    <property type="evidence" value="ECO:0007669"/>
    <property type="project" value="TreeGrafter"/>
</dbReference>
<dbReference type="InterPro" id="IPR001356">
    <property type="entry name" value="HD"/>
</dbReference>
<dbReference type="InterPro" id="IPR009057">
    <property type="entry name" value="Homeodomain-like_sf"/>
</dbReference>
<dbReference type="GO" id="GO:0000977">
    <property type="term" value="F:RNA polymerase II transcription regulatory region sequence-specific DNA binding"/>
    <property type="evidence" value="ECO:0007669"/>
    <property type="project" value="TreeGrafter"/>
</dbReference>
<dbReference type="OrthoDB" id="6159439at2759"/>
<reference evidence="6 7" key="1">
    <citation type="submission" date="2019-05" db="EMBL/GenBank/DDBJ databases">
        <title>Another draft genome of Portunus trituberculatus and its Hox gene families provides insights of decapod evolution.</title>
        <authorList>
            <person name="Jeong J.-H."/>
            <person name="Song I."/>
            <person name="Kim S."/>
            <person name="Choi T."/>
            <person name="Kim D."/>
            <person name="Ryu S."/>
            <person name="Kim W."/>
        </authorList>
    </citation>
    <scope>NUCLEOTIDE SEQUENCE [LARGE SCALE GENOMIC DNA]</scope>
    <source>
        <tissue evidence="6">Muscle</tissue>
    </source>
</reference>
<comment type="subcellular location">
    <subcellularLocation>
        <location evidence="1 2 3">Nucleus</location>
    </subcellularLocation>
</comment>
<keyword evidence="2 3" id="KW-0539">Nucleus</keyword>
<dbReference type="GO" id="GO:0005634">
    <property type="term" value="C:nucleus"/>
    <property type="evidence" value="ECO:0007669"/>
    <property type="project" value="UniProtKB-SubCell"/>
</dbReference>
<feature type="DNA-binding region" description="Homeobox" evidence="2">
    <location>
        <begin position="179"/>
        <end position="238"/>
    </location>
</feature>
<evidence type="ECO:0000256" key="4">
    <source>
        <dbReference type="SAM" id="MobiDB-lite"/>
    </source>
</evidence>
<dbReference type="SMART" id="SM00389">
    <property type="entry name" value="HOX"/>
    <property type="match status" value="1"/>
</dbReference>
<dbReference type="CDD" id="cd00086">
    <property type="entry name" value="homeodomain"/>
    <property type="match status" value="1"/>
</dbReference>
<feature type="domain" description="Homeobox" evidence="5">
    <location>
        <begin position="177"/>
        <end position="237"/>
    </location>
</feature>
<keyword evidence="2 3" id="KW-0371">Homeobox</keyword>
<feature type="compositionally biased region" description="Gly residues" evidence="4">
    <location>
        <begin position="239"/>
        <end position="249"/>
    </location>
</feature>
<feature type="region of interest" description="Disordered" evidence="4">
    <location>
        <begin position="1"/>
        <end position="27"/>
    </location>
</feature>
<dbReference type="EMBL" id="VSRR010001119">
    <property type="protein sequence ID" value="MPC22736.1"/>
    <property type="molecule type" value="Genomic_DNA"/>
</dbReference>
<dbReference type="InterPro" id="IPR050649">
    <property type="entry name" value="Paired_Homeobox_TFs"/>
</dbReference>
<keyword evidence="2 3" id="KW-0238">DNA-binding</keyword>
<organism evidence="6 7">
    <name type="scientific">Portunus trituberculatus</name>
    <name type="common">Swimming crab</name>
    <name type="synonym">Neptunus trituberculatus</name>
    <dbReference type="NCBI Taxonomy" id="210409"/>
    <lineage>
        <taxon>Eukaryota</taxon>
        <taxon>Metazoa</taxon>
        <taxon>Ecdysozoa</taxon>
        <taxon>Arthropoda</taxon>
        <taxon>Crustacea</taxon>
        <taxon>Multicrustacea</taxon>
        <taxon>Malacostraca</taxon>
        <taxon>Eumalacostraca</taxon>
        <taxon>Eucarida</taxon>
        <taxon>Decapoda</taxon>
        <taxon>Pleocyemata</taxon>
        <taxon>Brachyura</taxon>
        <taxon>Eubrachyura</taxon>
        <taxon>Portunoidea</taxon>
        <taxon>Portunidae</taxon>
        <taxon>Portuninae</taxon>
        <taxon>Portunus</taxon>
    </lineage>
</organism>
<dbReference type="Proteomes" id="UP000324222">
    <property type="component" value="Unassembled WGS sequence"/>
</dbReference>
<feature type="compositionally biased region" description="Low complexity" evidence="4">
    <location>
        <begin position="142"/>
        <end position="160"/>
    </location>
</feature>
<feature type="region of interest" description="Disordered" evidence="4">
    <location>
        <begin position="225"/>
        <end position="249"/>
    </location>
</feature>
<feature type="compositionally biased region" description="Basic residues" evidence="4">
    <location>
        <begin position="168"/>
        <end position="184"/>
    </location>
</feature>
<evidence type="ECO:0000256" key="1">
    <source>
        <dbReference type="ARBA" id="ARBA00004123"/>
    </source>
</evidence>
<keyword evidence="7" id="KW-1185">Reference proteome</keyword>